<comment type="caution">
    <text evidence="11">The sequence shown here is derived from an EMBL/GenBank/DDBJ whole genome shotgun (WGS) entry which is preliminary data.</text>
</comment>
<evidence type="ECO:0000256" key="7">
    <source>
        <dbReference type="ARBA" id="ARBA00022824"/>
    </source>
</evidence>
<comment type="subcellular location">
    <subcellularLocation>
        <location evidence="1">Endoplasmic reticulum membrane</location>
        <topology evidence="1">Multi-pass membrane protein</topology>
    </subcellularLocation>
</comment>
<evidence type="ECO:0000256" key="2">
    <source>
        <dbReference type="ARBA" id="ARBA00010794"/>
    </source>
</evidence>
<evidence type="ECO:0000256" key="9">
    <source>
        <dbReference type="ARBA" id="ARBA00023136"/>
    </source>
</evidence>
<organism evidence="11 12">
    <name type="scientific">Chlorella ohadii</name>
    <dbReference type="NCBI Taxonomy" id="2649997"/>
    <lineage>
        <taxon>Eukaryota</taxon>
        <taxon>Viridiplantae</taxon>
        <taxon>Chlorophyta</taxon>
        <taxon>core chlorophytes</taxon>
        <taxon>Trebouxiophyceae</taxon>
        <taxon>Chlorellales</taxon>
        <taxon>Chlorellaceae</taxon>
        <taxon>Chlorella clade</taxon>
        <taxon>Chlorella</taxon>
    </lineage>
</organism>
<proteinExistence type="inferred from homology"/>
<gene>
    <name evidence="11" type="ORF">COHA_001058</name>
</gene>
<evidence type="ECO:0000313" key="11">
    <source>
        <dbReference type="EMBL" id="KAI7845351.1"/>
    </source>
</evidence>
<dbReference type="GO" id="GO:0004168">
    <property type="term" value="F:dolichol kinase activity"/>
    <property type="evidence" value="ECO:0007669"/>
    <property type="project" value="UniProtKB-EC"/>
</dbReference>
<sequence>MMLRSRAAAEAAVCLATHAVLGAALWSAWRGTRHSDDLDQLPGYLLPLLAFMALAPLAVAVEAAVGSALVVALAAVAAAISDGLPNAATLLAAAAVAAGCQHALLVGLPGVFTAGEAMVAAEAAVLLLGSVLQSLQQGAGAAQQQAGSYTLFVLLLTAGSVAAAALLFPLLLSRQRAAVHKPGSRHRTAHGAAAAAAVVALLAAVAAVPAALWAVRLALSSRRRLLVCGWWAGALGAALPIMGWLSGSGRMRGILVRKGYHLLAVALFLPALLAEPQLLGVALAAAWAVLLAVEAARLSGLPGISPAIHRFMTAFTDARDSGPILITHFTLLLGMAAPVWLSNALSSDNIGSSLEGGAGGQPEHQQPLWLAAHAGIMILGATALSCLLEGVTTQLDNVFMPLHYFALLLCL</sequence>
<evidence type="ECO:0000256" key="4">
    <source>
        <dbReference type="ARBA" id="ARBA00022679"/>
    </source>
</evidence>
<keyword evidence="8 10" id="KW-1133">Transmembrane helix</keyword>
<evidence type="ECO:0000313" key="12">
    <source>
        <dbReference type="Proteomes" id="UP001205105"/>
    </source>
</evidence>
<feature type="transmembrane region" description="Helical" evidence="10">
    <location>
        <begin position="368"/>
        <end position="388"/>
    </location>
</feature>
<accession>A0AAD5DYF5</accession>
<dbReference type="InterPro" id="IPR032974">
    <property type="entry name" value="Polypren_kinase"/>
</dbReference>
<name>A0AAD5DYF5_9CHLO</name>
<feature type="transmembrane region" description="Helical" evidence="10">
    <location>
        <begin position="90"/>
        <end position="111"/>
    </location>
</feature>
<evidence type="ECO:0000256" key="8">
    <source>
        <dbReference type="ARBA" id="ARBA00022989"/>
    </source>
</evidence>
<keyword evidence="7" id="KW-0256">Endoplasmic reticulum</keyword>
<keyword evidence="9 10" id="KW-0472">Membrane</keyword>
<feature type="transmembrane region" description="Helical" evidence="10">
    <location>
        <begin position="322"/>
        <end position="341"/>
    </location>
</feature>
<dbReference type="EMBL" id="JADXDR010000018">
    <property type="protein sequence ID" value="KAI7845351.1"/>
    <property type="molecule type" value="Genomic_DNA"/>
</dbReference>
<protein>
    <recommendedName>
        <fullName evidence="3">dolichol kinase</fullName>
        <ecNumber evidence="3">2.7.1.108</ecNumber>
    </recommendedName>
</protein>
<dbReference type="AlphaFoldDB" id="A0AAD5DYF5"/>
<evidence type="ECO:0000256" key="1">
    <source>
        <dbReference type="ARBA" id="ARBA00004477"/>
    </source>
</evidence>
<evidence type="ECO:0000256" key="5">
    <source>
        <dbReference type="ARBA" id="ARBA00022692"/>
    </source>
</evidence>
<dbReference type="GO" id="GO:0005789">
    <property type="term" value="C:endoplasmic reticulum membrane"/>
    <property type="evidence" value="ECO:0007669"/>
    <property type="project" value="UniProtKB-SubCell"/>
</dbReference>
<comment type="similarity">
    <text evidence="2">Belongs to the polyprenol kinase family.</text>
</comment>
<keyword evidence="4" id="KW-0808">Transferase</keyword>
<dbReference type="GO" id="GO:0043048">
    <property type="term" value="P:dolichyl monophosphate biosynthetic process"/>
    <property type="evidence" value="ECO:0007669"/>
    <property type="project" value="TreeGrafter"/>
</dbReference>
<keyword evidence="5 10" id="KW-0812">Transmembrane</keyword>
<keyword evidence="6" id="KW-0418">Kinase</keyword>
<dbReference type="PANTHER" id="PTHR13205">
    <property type="entry name" value="TRANSMEMBRANE PROTEIN 15-RELATED"/>
    <property type="match status" value="1"/>
</dbReference>
<feature type="transmembrane region" description="Helical" evidence="10">
    <location>
        <begin position="265"/>
        <end position="293"/>
    </location>
</feature>
<dbReference type="Proteomes" id="UP001205105">
    <property type="component" value="Unassembled WGS sequence"/>
</dbReference>
<feature type="transmembrane region" description="Helical" evidence="10">
    <location>
        <begin position="147"/>
        <end position="172"/>
    </location>
</feature>
<feature type="transmembrane region" description="Helical" evidence="10">
    <location>
        <begin position="225"/>
        <end position="245"/>
    </location>
</feature>
<evidence type="ECO:0000256" key="6">
    <source>
        <dbReference type="ARBA" id="ARBA00022777"/>
    </source>
</evidence>
<dbReference type="EC" id="2.7.1.108" evidence="3"/>
<feature type="transmembrane region" description="Helical" evidence="10">
    <location>
        <begin position="192"/>
        <end position="213"/>
    </location>
</feature>
<reference evidence="11" key="1">
    <citation type="submission" date="2020-11" db="EMBL/GenBank/DDBJ databases">
        <title>Chlorella ohadii genome sequencing and assembly.</title>
        <authorList>
            <person name="Murik O."/>
            <person name="Treves H."/>
            <person name="Kedem I."/>
            <person name="Shotland Y."/>
            <person name="Kaplan A."/>
        </authorList>
    </citation>
    <scope>NUCLEOTIDE SEQUENCE</scope>
    <source>
        <strain evidence="11">1</strain>
    </source>
</reference>
<feature type="transmembrane region" description="Helical" evidence="10">
    <location>
        <begin position="46"/>
        <end position="78"/>
    </location>
</feature>
<keyword evidence="12" id="KW-1185">Reference proteome</keyword>
<evidence type="ECO:0000256" key="3">
    <source>
        <dbReference type="ARBA" id="ARBA00012132"/>
    </source>
</evidence>
<dbReference type="PANTHER" id="PTHR13205:SF15">
    <property type="entry name" value="DOLICHOL KINASE"/>
    <property type="match status" value="1"/>
</dbReference>
<evidence type="ECO:0000256" key="10">
    <source>
        <dbReference type="SAM" id="Phobius"/>
    </source>
</evidence>